<dbReference type="OrthoDB" id="10040707at2759"/>
<comment type="caution">
    <text evidence="1">The sequence shown here is derived from an EMBL/GenBank/DDBJ whole genome shotgun (WGS) entry which is preliminary data.</text>
</comment>
<evidence type="ECO:0000313" key="1">
    <source>
        <dbReference type="EMBL" id="KAJ8050254.1"/>
    </source>
</evidence>
<organism evidence="1 2">
    <name type="scientific">Holothuria leucospilota</name>
    <name type="common">Black long sea cucumber</name>
    <name type="synonym">Mertensiothuria leucospilota</name>
    <dbReference type="NCBI Taxonomy" id="206669"/>
    <lineage>
        <taxon>Eukaryota</taxon>
        <taxon>Metazoa</taxon>
        <taxon>Echinodermata</taxon>
        <taxon>Eleutherozoa</taxon>
        <taxon>Echinozoa</taxon>
        <taxon>Holothuroidea</taxon>
        <taxon>Aspidochirotacea</taxon>
        <taxon>Aspidochirotida</taxon>
        <taxon>Holothuriidae</taxon>
        <taxon>Holothuria</taxon>
    </lineage>
</organism>
<dbReference type="Proteomes" id="UP001152320">
    <property type="component" value="Chromosome 1"/>
</dbReference>
<proteinExistence type="predicted"/>
<keyword evidence="2" id="KW-1185">Reference proteome</keyword>
<evidence type="ECO:0000313" key="2">
    <source>
        <dbReference type="Proteomes" id="UP001152320"/>
    </source>
</evidence>
<gene>
    <name evidence="1" type="ORF">HOLleu_03388</name>
</gene>
<sequence>MASSICLQPGTAKTFQGYATDVFVPYVTFQLQQYVDRLDIVWDLYMADSLKANTRSKRGKGVRRRVEPSSAVPENWQKYSPHRLQDGVVLLLGF</sequence>
<dbReference type="EMBL" id="JAIZAY010000001">
    <property type="protein sequence ID" value="KAJ8050254.1"/>
    <property type="molecule type" value="Genomic_DNA"/>
</dbReference>
<accession>A0A9Q1CTK5</accession>
<dbReference type="AlphaFoldDB" id="A0A9Q1CTK5"/>
<protein>
    <submittedName>
        <fullName evidence="1">Uncharacterized protein</fullName>
    </submittedName>
</protein>
<name>A0A9Q1CTK5_HOLLE</name>
<reference evidence="1" key="1">
    <citation type="submission" date="2021-10" db="EMBL/GenBank/DDBJ databases">
        <title>Tropical sea cucumber genome reveals ecological adaptation and Cuvierian tubules defense mechanism.</title>
        <authorList>
            <person name="Chen T."/>
        </authorList>
    </citation>
    <scope>NUCLEOTIDE SEQUENCE</scope>
    <source>
        <strain evidence="1">Nanhai2018</strain>
        <tissue evidence="1">Muscle</tissue>
    </source>
</reference>